<dbReference type="EMBL" id="CP135444">
    <property type="protein sequence ID" value="WRY35314.1"/>
    <property type="molecule type" value="Genomic_DNA"/>
</dbReference>
<dbReference type="Gene3D" id="3.40.50.300">
    <property type="entry name" value="P-loop containing nucleotide triphosphate hydrolases"/>
    <property type="match status" value="1"/>
</dbReference>
<accession>A0ABZ1E2M7</accession>
<dbReference type="InterPro" id="IPR027417">
    <property type="entry name" value="P-loop_NTPase"/>
</dbReference>
<geneLocation type="plasmid" evidence="1 2">
    <name>unnamed1</name>
</geneLocation>
<evidence type="ECO:0000313" key="1">
    <source>
        <dbReference type="EMBL" id="WRY35314.1"/>
    </source>
</evidence>
<organism evidence="1 2">
    <name type="scientific">Thioclava litoralis</name>
    <dbReference type="NCBI Taxonomy" id="3076557"/>
    <lineage>
        <taxon>Bacteria</taxon>
        <taxon>Pseudomonadati</taxon>
        <taxon>Pseudomonadota</taxon>
        <taxon>Alphaproteobacteria</taxon>
        <taxon>Rhodobacterales</taxon>
        <taxon>Paracoccaceae</taxon>
        <taxon>Thioclava</taxon>
    </lineage>
</organism>
<gene>
    <name evidence="1" type="ORF">RPE78_13740</name>
</gene>
<name>A0ABZ1E2M7_9RHOB</name>
<keyword evidence="2" id="KW-1185">Reference proteome</keyword>
<proteinExistence type="predicted"/>
<dbReference type="SUPFAM" id="SSF52540">
    <property type="entry name" value="P-loop containing nucleoside triphosphate hydrolases"/>
    <property type="match status" value="1"/>
</dbReference>
<sequence length="249" mass="28722">MPLLQTDSTSVFFAHVPKTGGTSVEDYLQQHYGPLSLYDPDWLGRKAAGLPRKFPCSEQHLVWADARTLFDTKPDLVFGLVRDPLQRAISEYRFQARSFPHMKRLTQRGFSVWLAVMEAAYRRDPYVMDNHLRPQSDFLPHEATVFRLEEGMEPVVDWLQTHLGGVAGQVPHAQKSAECPTLQDRIAPSKADMARITRLYHKDYVRFGYQHPIGGFEFATLYRPAPVKHTLYAMVKGRKVTRAYRRKYI</sequence>
<protein>
    <submittedName>
        <fullName evidence="1">Sulfotransferase family 2 domain-containing protein</fullName>
    </submittedName>
</protein>
<keyword evidence="1" id="KW-0614">Plasmid</keyword>
<dbReference type="Pfam" id="PF03567">
    <property type="entry name" value="Sulfotransfer_2"/>
    <property type="match status" value="1"/>
</dbReference>
<dbReference type="InterPro" id="IPR005331">
    <property type="entry name" value="Sulfotransferase"/>
</dbReference>
<reference evidence="1 2" key="1">
    <citation type="submission" date="2023-09" db="EMBL/GenBank/DDBJ databases">
        <title>Thioclava shenzhenensis sp. nov., a multidrug resistant bacteria-antagonizing species isolated from coastal seawater.</title>
        <authorList>
            <person name="Long M."/>
        </authorList>
    </citation>
    <scope>NUCLEOTIDE SEQUENCE [LARGE SCALE GENOMIC DNA]</scope>
    <source>
        <strain evidence="1 2">FTW29</strain>
        <plasmid evidence="1 2">unnamed1</plasmid>
    </source>
</reference>
<dbReference type="RefSeq" id="WP_330647087.1">
    <property type="nucleotide sequence ID" value="NZ_CP135444.1"/>
</dbReference>
<dbReference type="Proteomes" id="UP001623290">
    <property type="component" value="Plasmid unnamed1"/>
</dbReference>
<evidence type="ECO:0000313" key="2">
    <source>
        <dbReference type="Proteomes" id="UP001623290"/>
    </source>
</evidence>